<sequence>MGKNTPAGVSEKGKHVMRVVETGPESPGAFVSIRLRPGVANGTNCDRVGRLSPNDDYAGPHGQADETDLNRNASRNGSPSGPFRARESEKSRRLPTWRMLPSEKPIVFLS</sequence>
<proteinExistence type="predicted"/>
<comment type="caution">
    <text evidence="2">The sequence shown here is derived from an EMBL/GenBank/DDBJ whole genome shotgun (WGS) entry which is preliminary data.</text>
</comment>
<dbReference type="AlphaFoldDB" id="A0AAV1SN13"/>
<dbReference type="Proteomes" id="UP001314170">
    <property type="component" value="Unassembled WGS sequence"/>
</dbReference>
<feature type="region of interest" description="Disordered" evidence="1">
    <location>
        <begin position="1"/>
        <end position="97"/>
    </location>
</feature>
<name>A0AAV1SN13_9ROSI</name>
<reference evidence="2 3" key="1">
    <citation type="submission" date="2024-01" db="EMBL/GenBank/DDBJ databases">
        <authorList>
            <person name="Waweru B."/>
        </authorList>
    </citation>
    <scope>NUCLEOTIDE SEQUENCE [LARGE SCALE GENOMIC DNA]</scope>
</reference>
<dbReference type="EMBL" id="CAWUPB010001194">
    <property type="protein sequence ID" value="CAK7352212.1"/>
    <property type="molecule type" value="Genomic_DNA"/>
</dbReference>
<evidence type="ECO:0000313" key="2">
    <source>
        <dbReference type="EMBL" id="CAK7352212.1"/>
    </source>
</evidence>
<gene>
    <name evidence="2" type="ORF">DCAF_LOCUS24109</name>
</gene>
<protein>
    <submittedName>
        <fullName evidence="2">Uncharacterized protein</fullName>
    </submittedName>
</protein>
<organism evidence="2 3">
    <name type="scientific">Dovyalis caffra</name>
    <dbReference type="NCBI Taxonomy" id="77055"/>
    <lineage>
        <taxon>Eukaryota</taxon>
        <taxon>Viridiplantae</taxon>
        <taxon>Streptophyta</taxon>
        <taxon>Embryophyta</taxon>
        <taxon>Tracheophyta</taxon>
        <taxon>Spermatophyta</taxon>
        <taxon>Magnoliopsida</taxon>
        <taxon>eudicotyledons</taxon>
        <taxon>Gunneridae</taxon>
        <taxon>Pentapetalae</taxon>
        <taxon>rosids</taxon>
        <taxon>fabids</taxon>
        <taxon>Malpighiales</taxon>
        <taxon>Salicaceae</taxon>
        <taxon>Flacourtieae</taxon>
        <taxon>Dovyalis</taxon>
    </lineage>
</organism>
<evidence type="ECO:0000313" key="3">
    <source>
        <dbReference type="Proteomes" id="UP001314170"/>
    </source>
</evidence>
<evidence type="ECO:0000256" key="1">
    <source>
        <dbReference type="SAM" id="MobiDB-lite"/>
    </source>
</evidence>
<keyword evidence="3" id="KW-1185">Reference proteome</keyword>
<feature type="compositionally biased region" description="Polar residues" evidence="1">
    <location>
        <begin position="70"/>
        <end position="79"/>
    </location>
</feature>
<accession>A0AAV1SN13</accession>